<proteinExistence type="predicted"/>
<evidence type="ECO:0000256" key="1">
    <source>
        <dbReference type="SAM" id="MobiDB-lite"/>
    </source>
</evidence>
<dbReference type="RefSeq" id="WP_143061336.1">
    <property type="nucleotide sequence ID" value="NZ_FNOK01000087.1"/>
</dbReference>
<evidence type="ECO:0000313" key="2">
    <source>
        <dbReference type="EMBL" id="SDZ51540.1"/>
    </source>
</evidence>
<dbReference type="STRING" id="418495.SAMN05216215_108739"/>
<feature type="region of interest" description="Disordered" evidence="1">
    <location>
        <begin position="96"/>
        <end position="165"/>
    </location>
</feature>
<name>A0A1H3TN53_9PSEU</name>
<gene>
    <name evidence="2" type="ORF">SAMN05216215_108739</name>
</gene>
<sequence>MPWFPVDDGFAFHRKAVRAGNAAIGLWTRAGSWCAQQLTDGFVPEDMVTVLGTTPQAEKLVRAGLWVRAEGGYQFHQWTENGRNPTREDVLLRRKKDAEKKARARAAKAAKSEAQQVNEDCPQGTPEGRTGGLPEGVGSTPPLPSPPQEKKTSSSSGPRKRATRIPEGFTVTAEMVTWARENCPNVDGRRETEMFVNHWTAKSGKDATKHDWERTWRNWLLRSQKDAERRAPARAGQTTKADRIDALDAFLVPDEPHLRALPGGAA</sequence>
<dbReference type="Proteomes" id="UP000199529">
    <property type="component" value="Unassembled WGS sequence"/>
</dbReference>
<evidence type="ECO:0000313" key="3">
    <source>
        <dbReference type="Proteomes" id="UP000199529"/>
    </source>
</evidence>
<protein>
    <submittedName>
        <fullName evidence="2">Uncharacterized protein</fullName>
    </submittedName>
</protein>
<organism evidence="2 3">
    <name type="scientific">Saccharopolyspora shandongensis</name>
    <dbReference type="NCBI Taxonomy" id="418495"/>
    <lineage>
        <taxon>Bacteria</taxon>
        <taxon>Bacillati</taxon>
        <taxon>Actinomycetota</taxon>
        <taxon>Actinomycetes</taxon>
        <taxon>Pseudonocardiales</taxon>
        <taxon>Pseudonocardiaceae</taxon>
        <taxon>Saccharopolyspora</taxon>
    </lineage>
</organism>
<accession>A0A1H3TN53</accession>
<reference evidence="3" key="1">
    <citation type="submission" date="2016-10" db="EMBL/GenBank/DDBJ databases">
        <authorList>
            <person name="Varghese N."/>
            <person name="Submissions S."/>
        </authorList>
    </citation>
    <scope>NUCLEOTIDE SEQUENCE [LARGE SCALE GENOMIC DNA]</scope>
    <source>
        <strain evidence="3">CGMCC 4.3530</strain>
    </source>
</reference>
<keyword evidence="3" id="KW-1185">Reference proteome</keyword>
<dbReference type="EMBL" id="FNOK01000087">
    <property type="protein sequence ID" value="SDZ51540.1"/>
    <property type="molecule type" value="Genomic_DNA"/>
</dbReference>
<dbReference type="OrthoDB" id="4775111at2"/>
<dbReference type="AlphaFoldDB" id="A0A1H3TN53"/>